<dbReference type="InterPro" id="IPR000620">
    <property type="entry name" value="EamA_dom"/>
</dbReference>
<dbReference type="AlphaFoldDB" id="A0A9D2HDL2"/>
<evidence type="ECO:0000259" key="2">
    <source>
        <dbReference type="Pfam" id="PF00892"/>
    </source>
</evidence>
<feature type="transmembrane region" description="Helical" evidence="1">
    <location>
        <begin position="6"/>
        <end position="26"/>
    </location>
</feature>
<organism evidence="3 4">
    <name type="scientific">Candidatus Mailhella merdigallinarum</name>
    <dbReference type="NCBI Taxonomy" id="2838658"/>
    <lineage>
        <taxon>Bacteria</taxon>
        <taxon>Pseudomonadati</taxon>
        <taxon>Thermodesulfobacteriota</taxon>
        <taxon>Desulfovibrionia</taxon>
        <taxon>Desulfovibrionales</taxon>
        <taxon>Desulfovibrionaceae</taxon>
        <taxon>Mailhella</taxon>
    </lineage>
</organism>
<proteinExistence type="predicted"/>
<reference evidence="3" key="2">
    <citation type="submission" date="2021-04" db="EMBL/GenBank/DDBJ databases">
        <authorList>
            <person name="Gilroy R."/>
        </authorList>
    </citation>
    <scope>NUCLEOTIDE SEQUENCE</scope>
    <source>
        <strain evidence="3">CHK186-16707</strain>
    </source>
</reference>
<dbReference type="Pfam" id="PF00892">
    <property type="entry name" value="EamA"/>
    <property type="match status" value="2"/>
</dbReference>
<dbReference type="PANTHER" id="PTHR22911">
    <property type="entry name" value="ACYL-MALONYL CONDENSING ENZYME-RELATED"/>
    <property type="match status" value="1"/>
</dbReference>
<protein>
    <submittedName>
        <fullName evidence="3">DMT family transporter</fullName>
    </submittedName>
</protein>
<evidence type="ECO:0000313" key="3">
    <source>
        <dbReference type="EMBL" id="HJA08524.1"/>
    </source>
</evidence>
<dbReference type="PANTHER" id="PTHR22911:SF137">
    <property type="entry name" value="SOLUTE CARRIER FAMILY 35 MEMBER G2-RELATED"/>
    <property type="match status" value="1"/>
</dbReference>
<feature type="domain" description="EamA" evidence="2">
    <location>
        <begin position="6"/>
        <end position="139"/>
    </location>
</feature>
<accession>A0A9D2HDL2</accession>
<evidence type="ECO:0000256" key="1">
    <source>
        <dbReference type="SAM" id="Phobius"/>
    </source>
</evidence>
<dbReference type="Proteomes" id="UP000824225">
    <property type="component" value="Unassembled WGS sequence"/>
</dbReference>
<dbReference type="EMBL" id="DXAN01000016">
    <property type="protein sequence ID" value="HJA08524.1"/>
    <property type="molecule type" value="Genomic_DNA"/>
</dbReference>
<feature type="transmembrane region" description="Helical" evidence="1">
    <location>
        <begin position="38"/>
        <end position="60"/>
    </location>
</feature>
<feature type="transmembrane region" description="Helical" evidence="1">
    <location>
        <begin position="160"/>
        <end position="180"/>
    </location>
</feature>
<feature type="transmembrane region" description="Helical" evidence="1">
    <location>
        <begin position="192"/>
        <end position="212"/>
    </location>
</feature>
<keyword evidence="1" id="KW-1133">Transmembrane helix</keyword>
<sequence length="300" mass="31342">MSGMELGIVFALSTAFSWALAGVIHTSASRLVGIGTLMLVRQPLATAALGVCCLLLGRLLPPSPHLFWLAAASGLCGIIIGDACFYAGALNMGLRPTQVCQSLSASFTALLGALFLDERIGLQGWTGMAVATCGVILVVVSEQRDAHNPPLDKRRRNRGLMFALMSALFLAVGMIFSKQALDDGMGALPLAFYRNAISTGVIWVAGLARGAIRPAFGALRANPGVIRLFLLGCLFGPAGGIWLSCVALEYLPAAVASMLIELEPIALLIILGVMERRVPARNSILGAIIACAGAAVLLSR</sequence>
<feature type="transmembrane region" description="Helical" evidence="1">
    <location>
        <begin position="224"/>
        <end position="244"/>
    </location>
</feature>
<keyword evidence="1" id="KW-0812">Transmembrane</keyword>
<feature type="transmembrane region" description="Helical" evidence="1">
    <location>
        <begin position="122"/>
        <end position="140"/>
    </location>
</feature>
<gene>
    <name evidence="3" type="ORF">H9962_04975</name>
</gene>
<reference evidence="3" key="1">
    <citation type="journal article" date="2021" name="PeerJ">
        <title>Extensive microbial diversity within the chicken gut microbiome revealed by metagenomics and culture.</title>
        <authorList>
            <person name="Gilroy R."/>
            <person name="Ravi A."/>
            <person name="Getino M."/>
            <person name="Pursley I."/>
            <person name="Horton D.L."/>
            <person name="Alikhan N.F."/>
            <person name="Baker D."/>
            <person name="Gharbi K."/>
            <person name="Hall N."/>
            <person name="Watson M."/>
            <person name="Adriaenssens E.M."/>
            <person name="Foster-Nyarko E."/>
            <person name="Jarju S."/>
            <person name="Secka A."/>
            <person name="Antonio M."/>
            <person name="Oren A."/>
            <person name="Chaudhuri R.R."/>
            <person name="La Ragione R."/>
            <person name="Hildebrand F."/>
            <person name="Pallen M.J."/>
        </authorList>
    </citation>
    <scope>NUCLEOTIDE SEQUENCE</scope>
    <source>
        <strain evidence="3">CHK186-16707</strain>
    </source>
</reference>
<dbReference type="SUPFAM" id="SSF103481">
    <property type="entry name" value="Multidrug resistance efflux transporter EmrE"/>
    <property type="match status" value="2"/>
</dbReference>
<feature type="transmembrane region" description="Helical" evidence="1">
    <location>
        <begin position="283"/>
        <end position="299"/>
    </location>
</feature>
<name>A0A9D2HDL2_9BACT</name>
<dbReference type="InterPro" id="IPR037185">
    <property type="entry name" value="EmrE-like"/>
</dbReference>
<feature type="transmembrane region" description="Helical" evidence="1">
    <location>
        <begin position="250"/>
        <end position="271"/>
    </location>
</feature>
<comment type="caution">
    <text evidence="3">The sequence shown here is derived from an EMBL/GenBank/DDBJ whole genome shotgun (WGS) entry which is preliminary data.</text>
</comment>
<feature type="domain" description="EamA" evidence="2">
    <location>
        <begin position="158"/>
        <end position="298"/>
    </location>
</feature>
<feature type="transmembrane region" description="Helical" evidence="1">
    <location>
        <begin position="66"/>
        <end position="87"/>
    </location>
</feature>
<evidence type="ECO:0000313" key="4">
    <source>
        <dbReference type="Proteomes" id="UP000824225"/>
    </source>
</evidence>
<keyword evidence="1" id="KW-0472">Membrane</keyword>
<dbReference type="GO" id="GO:0016020">
    <property type="term" value="C:membrane"/>
    <property type="evidence" value="ECO:0007669"/>
    <property type="project" value="InterPro"/>
</dbReference>